<evidence type="ECO:0000256" key="3">
    <source>
        <dbReference type="SAM" id="SignalP"/>
    </source>
</evidence>
<evidence type="ECO:0000313" key="6">
    <source>
        <dbReference type="Proteomes" id="UP001482520"/>
    </source>
</evidence>
<feature type="chain" id="PRO_5046632078" evidence="3">
    <location>
        <begin position="33"/>
        <end position="219"/>
    </location>
</feature>
<feature type="signal peptide" evidence="3">
    <location>
        <begin position="1"/>
        <end position="32"/>
    </location>
</feature>
<keyword evidence="2" id="KW-0186">Copper</keyword>
<dbReference type="PANTHER" id="PTHR12151:SF25">
    <property type="entry name" value="LINALOOL DEHYDRATASE_ISOMERASE DOMAIN-CONTAINING PROTEIN"/>
    <property type="match status" value="1"/>
</dbReference>
<dbReference type="PROSITE" id="PS51257">
    <property type="entry name" value="PROKAR_LIPOPROTEIN"/>
    <property type="match status" value="1"/>
</dbReference>
<sequence>MRIRSARPTSPSPRRRRTAGALAALTVTALVASGCSQEQQVDFTGRVVDPPFEVADTTLETTDGQPFTLATDADKPLTLLFFGYTSCPDICPQVLNSLASGLLKLDEEQRSEVDVVFVSTDPKKDTPAVIDDYLGNFDPSFTGLTGDLDAVNQLGESVGVYVDDGEALPGGGYDPNAHGTYVIAVDQDGEAPAIWGRETSPSQFADDIGFLLTGEVRQG</sequence>
<organism evidence="5 6">
    <name type="scientific">Nocardioides kribbensis</name>
    <dbReference type="NCBI Taxonomy" id="305517"/>
    <lineage>
        <taxon>Bacteria</taxon>
        <taxon>Bacillati</taxon>
        <taxon>Actinomycetota</taxon>
        <taxon>Actinomycetes</taxon>
        <taxon>Propionibacteriales</taxon>
        <taxon>Nocardioidaceae</taxon>
        <taxon>Nocardioides</taxon>
    </lineage>
</organism>
<proteinExistence type="inferred from homology"/>
<comment type="caution">
    <text evidence="5">The sequence shown here is derived from an EMBL/GenBank/DDBJ whole genome shotgun (WGS) entry which is preliminary data.</text>
</comment>
<feature type="domain" description="Thioredoxin" evidence="4">
    <location>
        <begin position="48"/>
        <end position="213"/>
    </location>
</feature>
<reference evidence="5 6" key="1">
    <citation type="submission" date="2024-02" db="EMBL/GenBank/DDBJ databases">
        <title>Full genome sequence of Nocardioides kribbensis.</title>
        <authorList>
            <person name="Poletto B.L."/>
            <person name="Silva G."/>
            <person name="Galante D."/>
            <person name="Campos K.R."/>
            <person name="Santos M.B.N."/>
            <person name="Sacchi C.T."/>
        </authorList>
    </citation>
    <scope>NUCLEOTIDE SEQUENCE [LARGE SCALE GENOMIC DNA]</scope>
    <source>
        <strain evidence="5 6">O4R</strain>
    </source>
</reference>
<evidence type="ECO:0000256" key="1">
    <source>
        <dbReference type="ARBA" id="ARBA00010996"/>
    </source>
</evidence>
<evidence type="ECO:0000313" key="5">
    <source>
        <dbReference type="EMBL" id="MEQ7847490.1"/>
    </source>
</evidence>
<evidence type="ECO:0000256" key="2">
    <source>
        <dbReference type="ARBA" id="ARBA00023008"/>
    </source>
</evidence>
<dbReference type="InterPro" id="IPR013766">
    <property type="entry name" value="Thioredoxin_domain"/>
</dbReference>
<dbReference type="CDD" id="cd02968">
    <property type="entry name" value="SCO"/>
    <property type="match status" value="1"/>
</dbReference>
<dbReference type="PROSITE" id="PS51352">
    <property type="entry name" value="THIOREDOXIN_2"/>
    <property type="match status" value="1"/>
</dbReference>
<comment type="similarity">
    <text evidence="1">Belongs to the SCO1/2 family.</text>
</comment>
<accession>A0ABV1NYD9</accession>
<name>A0ABV1NYD9_9ACTN</name>
<dbReference type="PANTHER" id="PTHR12151">
    <property type="entry name" value="ELECTRON TRANSPORT PROTIN SCO1/SENC FAMILY MEMBER"/>
    <property type="match status" value="1"/>
</dbReference>
<dbReference type="InterPro" id="IPR036249">
    <property type="entry name" value="Thioredoxin-like_sf"/>
</dbReference>
<gene>
    <name evidence="5" type="ORF">V6R90_09390</name>
</gene>
<dbReference type="RefSeq" id="WP_162242264.1">
    <property type="nucleotide sequence ID" value="NZ_BAAAMM010000006.1"/>
</dbReference>
<protein>
    <submittedName>
        <fullName evidence="5">SCO family protein</fullName>
    </submittedName>
</protein>
<keyword evidence="6" id="KW-1185">Reference proteome</keyword>
<keyword evidence="3" id="KW-0732">Signal</keyword>
<dbReference type="Proteomes" id="UP001482520">
    <property type="component" value="Unassembled WGS sequence"/>
</dbReference>
<evidence type="ECO:0000259" key="4">
    <source>
        <dbReference type="PROSITE" id="PS51352"/>
    </source>
</evidence>
<dbReference type="Pfam" id="PF02630">
    <property type="entry name" value="SCO1-SenC"/>
    <property type="match status" value="1"/>
</dbReference>
<dbReference type="EMBL" id="JBEGDP010000008">
    <property type="protein sequence ID" value="MEQ7847490.1"/>
    <property type="molecule type" value="Genomic_DNA"/>
</dbReference>
<dbReference type="Gene3D" id="3.40.30.10">
    <property type="entry name" value="Glutaredoxin"/>
    <property type="match status" value="1"/>
</dbReference>
<dbReference type="SUPFAM" id="SSF52833">
    <property type="entry name" value="Thioredoxin-like"/>
    <property type="match status" value="1"/>
</dbReference>
<dbReference type="InterPro" id="IPR003782">
    <property type="entry name" value="SCO1/SenC"/>
</dbReference>